<dbReference type="HOGENOM" id="CLU_1081785_0_0_1"/>
<evidence type="ECO:0000313" key="3">
    <source>
        <dbReference type="Proteomes" id="UP000030106"/>
    </source>
</evidence>
<evidence type="ECO:0000256" key="1">
    <source>
        <dbReference type="SAM" id="MobiDB-lite"/>
    </source>
</evidence>
<comment type="caution">
    <text evidence="2">The sequence shown here is derived from an EMBL/GenBank/DDBJ whole genome shotgun (WGS) entry which is preliminary data.</text>
</comment>
<feature type="region of interest" description="Disordered" evidence="1">
    <location>
        <begin position="141"/>
        <end position="164"/>
    </location>
</feature>
<reference evidence="2 3" key="1">
    <citation type="submission" date="2012-10" db="EMBL/GenBank/DDBJ databases">
        <title>Genome sequencing and analysis of entomopathogenic fungi Beauveria bassiana D1-5.</title>
        <authorList>
            <person name="Li Q."/>
            <person name="Wang L."/>
            <person name="Zhang Z."/>
            <person name="Wang Q."/>
            <person name="Ren J."/>
            <person name="Wang M."/>
            <person name="Xu W."/>
            <person name="Wang J."/>
            <person name="Lu Y."/>
            <person name="Du Q."/>
            <person name="Sun Z."/>
        </authorList>
    </citation>
    <scope>NUCLEOTIDE SEQUENCE [LARGE SCALE GENOMIC DNA]</scope>
    <source>
        <strain evidence="2 3">D1-5</strain>
    </source>
</reference>
<evidence type="ECO:0000313" key="2">
    <source>
        <dbReference type="EMBL" id="KGQ11944.1"/>
    </source>
</evidence>
<dbReference type="EMBL" id="ANFO01000158">
    <property type="protein sequence ID" value="KGQ11944.1"/>
    <property type="molecule type" value="Genomic_DNA"/>
</dbReference>
<organism evidence="2 3">
    <name type="scientific">Beauveria bassiana D1-5</name>
    <dbReference type="NCBI Taxonomy" id="1245745"/>
    <lineage>
        <taxon>Eukaryota</taxon>
        <taxon>Fungi</taxon>
        <taxon>Dikarya</taxon>
        <taxon>Ascomycota</taxon>
        <taxon>Pezizomycotina</taxon>
        <taxon>Sordariomycetes</taxon>
        <taxon>Hypocreomycetidae</taxon>
        <taxon>Hypocreales</taxon>
        <taxon>Cordycipitaceae</taxon>
        <taxon>Beauveria</taxon>
    </lineage>
</organism>
<dbReference type="Proteomes" id="UP000030106">
    <property type="component" value="Unassembled WGS sequence"/>
</dbReference>
<dbReference type="AlphaFoldDB" id="A0A0A2WFL6"/>
<sequence length="257" mass="27768">MLVNREQDTSLSLPSVPRPSHIVAHFVWRARLQQRKVGRAQVVCTTRPPPPSPGRMDAAGTAATFCSGGQTGGRRRSYNLQPGRGKHAAAAAAAHQSTCIAVRLCAAMDDMAQFASSSPPAIELAHSMSYRAYKGSAHQFSASESLGKRGRNETHQKLGGGERVVKPPHRLLNVKNELRERAGPHRAGGGPIFSTARASRPCRQTSDGVIDVDLSIFPSQMTMWWCCLLVDWASPTARTTMASKAWSRGPNGVSFNQ</sequence>
<proteinExistence type="predicted"/>
<name>A0A0A2WFL6_BEABA</name>
<accession>A0A0A2WFL6</accession>
<feature type="compositionally biased region" description="Basic and acidic residues" evidence="1">
    <location>
        <begin position="146"/>
        <end position="156"/>
    </location>
</feature>
<gene>
    <name evidence="2" type="ORF">BBAD15_g2303</name>
</gene>
<protein>
    <submittedName>
        <fullName evidence="2">Uncharacterized protein</fullName>
    </submittedName>
</protein>